<dbReference type="PANTHER" id="PTHR33446:SF2">
    <property type="entry name" value="PROTEIN TONB"/>
    <property type="match status" value="1"/>
</dbReference>
<keyword evidence="6" id="KW-0812">Transmembrane</keyword>
<evidence type="ECO:0000256" key="8">
    <source>
        <dbReference type="ARBA" id="ARBA00022989"/>
    </source>
</evidence>
<keyword evidence="4" id="KW-1003">Cell membrane</keyword>
<dbReference type="EMBL" id="PRDL01000001">
    <property type="protein sequence ID" value="MBE8716457.1"/>
    <property type="molecule type" value="Genomic_DNA"/>
</dbReference>
<feature type="region of interest" description="Disordered" evidence="10">
    <location>
        <begin position="55"/>
        <end position="161"/>
    </location>
</feature>
<dbReference type="InterPro" id="IPR006260">
    <property type="entry name" value="TonB/TolA_C"/>
</dbReference>
<dbReference type="GO" id="GO:0098797">
    <property type="term" value="C:plasma membrane protein complex"/>
    <property type="evidence" value="ECO:0007669"/>
    <property type="project" value="TreeGrafter"/>
</dbReference>
<dbReference type="Proteomes" id="UP000652567">
    <property type="component" value="Unassembled WGS sequence"/>
</dbReference>
<dbReference type="AlphaFoldDB" id="A0A928YT36"/>
<dbReference type="Gene3D" id="3.30.1150.10">
    <property type="match status" value="1"/>
</dbReference>
<sequence length="233" mass="25276">MKYEKASLLSLVGVIALHAGAIGFTIWSPSPKINDLVLPTVQGIILPAPPAETVQLPSAQETPPPVEPPPPEPPKPKPKPPEPKPLPKPKPKPLPPPPEAPPSERAITQEQEAVDEPPPPPPPPAPSTPMAEKNDTMGAPVTPPREDAHSLNNPKPAYPSLSRRLRETGTVILDVLILVDGSVGEIKLKESSGFKRLDDTAMKAVKQWRYSPAKRGNEPIEYWYVQPIEFTLN</sequence>
<name>A0A928YT36_9GAMM</name>
<evidence type="ECO:0000256" key="5">
    <source>
        <dbReference type="ARBA" id="ARBA00022519"/>
    </source>
</evidence>
<gene>
    <name evidence="12" type="ORF">C4F51_04565</name>
</gene>
<evidence type="ECO:0000256" key="9">
    <source>
        <dbReference type="ARBA" id="ARBA00023136"/>
    </source>
</evidence>
<feature type="compositionally biased region" description="Pro residues" evidence="10">
    <location>
        <begin position="62"/>
        <end position="73"/>
    </location>
</feature>
<keyword evidence="8" id="KW-1133">Transmembrane helix</keyword>
<dbReference type="GO" id="GO:0015031">
    <property type="term" value="P:protein transport"/>
    <property type="evidence" value="ECO:0007669"/>
    <property type="project" value="UniProtKB-KW"/>
</dbReference>
<organism evidence="12 13">
    <name type="scientific">Cellvibrio polysaccharolyticus</name>
    <dbReference type="NCBI Taxonomy" id="2082724"/>
    <lineage>
        <taxon>Bacteria</taxon>
        <taxon>Pseudomonadati</taxon>
        <taxon>Pseudomonadota</taxon>
        <taxon>Gammaproteobacteria</taxon>
        <taxon>Cellvibrionales</taxon>
        <taxon>Cellvibrionaceae</taxon>
        <taxon>Cellvibrio</taxon>
    </lineage>
</organism>
<evidence type="ECO:0000256" key="6">
    <source>
        <dbReference type="ARBA" id="ARBA00022692"/>
    </source>
</evidence>
<evidence type="ECO:0000256" key="7">
    <source>
        <dbReference type="ARBA" id="ARBA00022927"/>
    </source>
</evidence>
<dbReference type="GO" id="GO:0031992">
    <property type="term" value="F:energy transducer activity"/>
    <property type="evidence" value="ECO:0007669"/>
    <property type="project" value="TreeGrafter"/>
</dbReference>
<evidence type="ECO:0000259" key="11">
    <source>
        <dbReference type="PROSITE" id="PS52015"/>
    </source>
</evidence>
<comment type="subcellular location">
    <subcellularLocation>
        <location evidence="1">Cell inner membrane</location>
        <topology evidence="1">Single-pass membrane protein</topology>
        <orientation evidence="1">Periplasmic side</orientation>
    </subcellularLocation>
</comment>
<evidence type="ECO:0000256" key="4">
    <source>
        <dbReference type="ARBA" id="ARBA00022475"/>
    </source>
</evidence>
<keyword evidence="9" id="KW-0472">Membrane</keyword>
<feature type="compositionally biased region" description="Pro residues" evidence="10">
    <location>
        <begin position="116"/>
        <end position="127"/>
    </location>
</feature>
<keyword evidence="3" id="KW-0813">Transport</keyword>
<dbReference type="GO" id="GO:0055085">
    <property type="term" value="P:transmembrane transport"/>
    <property type="evidence" value="ECO:0007669"/>
    <property type="project" value="InterPro"/>
</dbReference>
<protein>
    <submittedName>
        <fullName evidence="12">Energy transducer TonB</fullName>
    </submittedName>
</protein>
<keyword evidence="13" id="KW-1185">Reference proteome</keyword>
<dbReference type="PANTHER" id="PTHR33446">
    <property type="entry name" value="PROTEIN TONB-RELATED"/>
    <property type="match status" value="1"/>
</dbReference>
<comment type="similarity">
    <text evidence="2">Belongs to the TonB family.</text>
</comment>
<dbReference type="NCBIfam" id="TIGR01352">
    <property type="entry name" value="tonB_Cterm"/>
    <property type="match status" value="1"/>
</dbReference>
<feature type="compositionally biased region" description="Pro residues" evidence="10">
    <location>
        <begin position="83"/>
        <end position="101"/>
    </location>
</feature>
<dbReference type="Pfam" id="PF03544">
    <property type="entry name" value="TonB_C"/>
    <property type="match status" value="1"/>
</dbReference>
<dbReference type="PRINTS" id="PR01217">
    <property type="entry name" value="PRICHEXTENSN"/>
</dbReference>
<feature type="domain" description="TonB C-terminal" evidence="11">
    <location>
        <begin position="143"/>
        <end position="233"/>
    </location>
</feature>
<dbReference type="InterPro" id="IPR051045">
    <property type="entry name" value="TonB-dependent_transducer"/>
</dbReference>
<dbReference type="PROSITE" id="PS52015">
    <property type="entry name" value="TONB_CTD"/>
    <property type="match status" value="1"/>
</dbReference>
<dbReference type="RefSeq" id="WP_193907556.1">
    <property type="nucleotide sequence ID" value="NZ_PRDL01000001.1"/>
</dbReference>
<evidence type="ECO:0000313" key="12">
    <source>
        <dbReference type="EMBL" id="MBE8716457.1"/>
    </source>
</evidence>
<comment type="caution">
    <text evidence="12">The sequence shown here is derived from an EMBL/GenBank/DDBJ whole genome shotgun (WGS) entry which is preliminary data.</text>
</comment>
<reference evidence="12" key="1">
    <citation type="submission" date="2018-07" db="EMBL/GenBank/DDBJ databases">
        <title>Genome assembly of strain Ka43.</title>
        <authorList>
            <person name="Kukolya J."/>
            <person name="Nagy I."/>
            <person name="Horvath B."/>
            <person name="Toth A."/>
        </authorList>
    </citation>
    <scope>NUCLEOTIDE SEQUENCE</scope>
    <source>
        <strain evidence="12">KB43</strain>
    </source>
</reference>
<accession>A0A928YT36</accession>
<dbReference type="InterPro" id="IPR037682">
    <property type="entry name" value="TonB_C"/>
</dbReference>
<evidence type="ECO:0000256" key="3">
    <source>
        <dbReference type="ARBA" id="ARBA00022448"/>
    </source>
</evidence>
<dbReference type="SUPFAM" id="SSF74653">
    <property type="entry name" value="TolA/TonB C-terminal domain"/>
    <property type="match status" value="1"/>
</dbReference>
<evidence type="ECO:0000256" key="10">
    <source>
        <dbReference type="SAM" id="MobiDB-lite"/>
    </source>
</evidence>
<keyword evidence="5" id="KW-0997">Cell inner membrane</keyword>
<evidence type="ECO:0000256" key="1">
    <source>
        <dbReference type="ARBA" id="ARBA00004383"/>
    </source>
</evidence>
<keyword evidence="7" id="KW-0653">Protein transport</keyword>
<evidence type="ECO:0000256" key="2">
    <source>
        <dbReference type="ARBA" id="ARBA00006555"/>
    </source>
</evidence>
<proteinExistence type="inferred from homology"/>
<evidence type="ECO:0000313" key="13">
    <source>
        <dbReference type="Proteomes" id="UP000652567"/>
    </source>
</evidence>